<dbReference type="Pfam" id="PF21549">
    <property type="entry name" value="PRDM2_PR"/>
    <property type="match status" value="1"/>
</dbReference>
<dbReference type="GO" id="GO:0008170">
    <property type="term" value="F:N-methyltransferase activity"/>
    <property type="evidence" value="ECO:0007669"/>
    <property type="project" value="UniProtKB-ARBA"/>
</dbReference>
<dbReference type="OrthoDB" id="10681760at2759"/>
<feature type="region of interest" description="Disordered" evidence="1">
    <location>
        <begin position="162"/>
        <end position="194"/>
    </location>
</feature>
<gene>
    <name evidence="4" type="primary">LOC108664950</name>
</gene>
<dbReference type="Gene3D" id="2.170.270.10">
    <property type="entry name" value="SET domain"/>
    <property type="match status" value="1"/>
</dbReference>
<accession>A0A8B7N0R7</accession>
<feature type="compositionally biased region" description="Low complexity" evidence="1">
    <location>
        <begin position="669"/>
        <end position="682"/>
    </location>
</feature>
<dbReference type="KEGG" id="hazt:108664950"/>
<feature type="compositionally biased region" description="Low complexity" evidence="1">
    <location>
        <begin position="163"/>
        <end position="173"/>
    </location>
</feature>
<dbReference type="GO" id="GO:0008757">
    <property type="term" value="F:S-adenosylmethionine-dependent methyltransferase activity"/>
    <property type="evidence" value="ECO:0007669"/>
    <property type="project" value="UniProtKB-ARBA"/>
</dbReference>
<feature type="compositionally biased region" description="Polar residues" evidence="1">
    <location>
        <begin position="734"/>
        <end position="750"/>
    </location>
</feature>
<feature type="region of interest" description="Disordered" evidence="1">
    <location>
        <begin position="848"/>
        <end position="871"/>
    </location>
</feature>
<dbReference type="RefSeq" id="XP_018007135.1">
    <property type="nucleotide sequence ID" value="XM_018151646.1"/>
</dbReference>
<feature type="region of interest" description="Disordered" evidence="1">
    <location>
        <begin position="905"/>
        <end position="927"/>
    </location>
</feature>
<evidence type="ECO:0000256" key="1">
    <source>
        <dbReference type="SAM" id="MobiDB-lite"/>
    </source>
</evidence>
<dbReference type="InterPro" id="IPR001214">
    <property type="entry name" value="SET_dom"/>
</dbReference>
<reference evidence="4" key="1">
    <citation type="submission" date="2025-08" db="UniProtKB">
        <authorList>
            <consortium name="RefSeq"/>
        </authorList>
    </citation>
    <scope>IDENTIFICATION</scope>
    <source>
        <tissue evidence="4">Whole organism</tissue>
    </source>
</reference>
<organism evidence="3 4">
    <name type="scientific">Hyalella azteca</name>
    <name type="common">Amphipod</name>
    <dbReference type="NCBI Taxonomy" id="294128"/>
    <lineage>
        <taxon>Eukaryota</taxon>
        <taxon>Metazoa</taxon>
        <taxon>Ecdysozoa</taxon>
        <taxon>Arthropoda</taxon>
        <taxon>Crustacea</taxon>
        <taxon>Multicrustacea</taxon>
        <taxon>Malacostraca</taxon>
        <taxon>Eumalacostraca</taxon>
        <taxon>Peracarida</taxon>
        <taxon>Amphipoda</taxon>
        <taxon>Senticaudata</taxon>
        <taxon>Talitrida</taxon>
        <taxon>Talitroidea</taxon>
        <taxon>Hyalellidae</taxon>
        <taxon>Hyalella</taxon>
    </lineage>
</organism>
<evidence type="ECO:0000313" key="4">
    <source>
        <dbReference type="RefSeq" id="XP_018007135.1"/>
    </source>
</evidence>
<dbReference type="Proteomes" id="UP000694843">
    <property type="component" value="Unplaced"/>
</dbReference>
<feature type="domain" description="SET" evidence="2">
    <location>
        <begin position="5"/>
        <end position="63"/>
    </location>
</feature>
<evidence type="ECO:0000313" key="3">
    <source>
        <dbReference type="Proteomes" id="UP000694843"/>
    </source>
</evidence>
<proteinExistence type="predicted"/>
<dbReference type="InterPro" id="IPR046341">
    <property type="entry name" value="SET_dom_sf"/>
</dbReference>
<feature type="compositionally biased region" description="Polar residues" evidence="1">
    <location>
        <begin position="490"/>
        <end position="507"/>
    </location>
</feature>
<feature type="compositionally biased region" description="Polar residues" evidence="1">
    <location>
        <begin position="175"/>
        <end position="194"/>
    </location>
</feature>
<feature type="region of interest" description="Disordered" evidence="1">
    <location>
        <begin position="490"/>
        <end position="515"/>
    </location>
</feature>
<feature type="region of interest" description="Disordered" evidence="1">
    <location>
        <begin position="344"/>
        <end position="363"/>
    </location>
</feature>
<feature type="compositionally biased region" description="Low complexity" evidence="1">
    <location>
        <begin position="112"/>
        <end position="127"/>
    </location>
</feature>
<dbReference type="GO" id="GO:0008276">
    <property type="term" value="F:protein methyltransferase activity"/>
    <property type="evidence" value="ECO:0007669"/>
    <property type="project" value="UniProtKB-ARBA"/>
</dbReference>
<feature type="compositionally biased region" description="Low complexity" evidence="1">
    <location>
        <begin position="716"/>
        <end position="729"/>
    </location>
</feature>
<dbReference type="AlphaFoldDB" id="A0A8B7N0R7"/>
<dbReference type="GeneID" id="108664950"/>
<protein>
    <submittedName>
        <fullName evidence="4">Serine-rich adhesin for platelets</fullName>
    </submittedName>
</protein>
<keyword evidence="3" id="KW-1185">Reference proteome</keyword>
<dbReference type="CDD" id="cd10534">
    <property type="entry name" value="PR-SET_PRDM-like"/>
    <property type="match status" value="1"/>
</dbReference>
<feature type="compositionally biased region" description="Polar residues" evidence="1">
    <location>
        <begin position="851"/>
        <end position="866"/>
    </location>
</feature>
<evidence type="ECO:0000259" key="2">
    <source>
        <dbReference type="Pfam" id="PF21549"/>
    </source>
</evidence>
<feature type="compositionally biased region" description="Polar residues" evidence="1">
    <location>
        <begin position="344"/>
        <end position="358"/>
    </location>
</feature>
<sequence length="1030" mass="110019">MCYSSEHSNWMQFVRPAESVSAANCRVVERHPGHIFFITTTELPPHTELRVAYSEQYAERYNLPLPGPLAPNLLVFTGMDNKKISSISSSSAKSFDDESVSSNVHQHHNQMAAHSGASARVAAASNSVPTPNCSSSNLTTSNFTNNALLTAPEHSQVHSLFYEETSSSNSHTESVQRLQASSVANNAARQPVTQQENLTLNSHRKNLSAMPVLDVSSAAAIANQFIDTWVSDPHAAGMSFSVKHNEASQFGNSNCPMKLQYAPSNKFIQSNLSVPVHPIGASKNESTSSIWHQVSEKNSSATLPTLQSFGASVDSATNPELLQRPLPTSPISSHSVVNVSEFSNSCTDANQPTQTGDKSTNRKSIIKSKMIQDALPRPTGNSNIAEFSNSVIASAPSMDSIIKSIYGNNFTSFNISETSCDKNIDQNTQKQLKVPTSNLHAISVSRSNKPGSSSSEPVNLHASCSNSIQVPYKSPENCSELILPCTAVPFSTSSSSKRSQLYETSNPSTSRFISTTTSSSSTLLHNSAAGSSSVSGFSARTNSDKCAQILQLQRDSQGTSLPKEAELQVFDKRSFGTDPSSLSEPINTAEPVEKFSSFSNMNKAIPGFSIKDKANDFHSYSIAGPSSAYQSHGSHELEKVTCPRSGGESSRSTRPNMLRHNVSCVPPASSSSSTSSRSISSSLHMGPSTSERSRALHNASSQPAKPDILQIVPPASSSSSTSSRSISSSLHMCPSTSERSGALHNASSQPAKPDILQIVPPASDSFPNNEVESNEAFPAMLIQPCIRISSNNAIHLRALSSEDECLVSSSTEHGVEPDVDALNAHITRSLPLLDSTVDSTGDPIPLDCLDSPNSEFAPSPSTSNSPGAYEPENNLIHSVQYGSSSAIAMNSLKNIYLTPFPSKSSDLYSSSDEDDDHMSKFSSSRPFMSSINKSSAQSSLQYLYDHKKNIEPPSTGKSIEQVEDAESPGVACCDDSIGEMASSYELGLSGGLPHSSRDTLTRGSSLIHLPDQILEHGHNLSQPTTPAISA</sequence>
<feature type="region of interest" description="Disordered" evidence="1">
    <location>
        <begin position="626"/>
        <end position="750"/>
    </location>
</feature>
<feature type="region of interest" description="Disordered" evidence="1">
    <location>
        <begin position="95"/>
        <end position="136"/>
    </location>
</feature>
<name>A0A8B7N0R7_HYAAZ</name>